<dbReference type="Gene3D" id="1.20.1070.10">
    <property type="entry name" value="Rhodopsin 7-helix transmembrane proteins"/>
    <property type="match status" value="1"/>
</dbReference>
<dbReference type="InterPro" id="IPR017452">
    <property type="entry name" value="GPCR_Rhodpsn_7TM"/>
</dbReference>
<reference evidence="13" key="1">
    <citation type="submission" date="2025-08" db="UniProtKB">
        <authorList>
            <consortium name="RefSeq"/>
        </authorList>
    </citation>
    <scope>IDENTIFICATION</scope>
</reference>
<proteinExistence type="inferred from homology"/>
<feature type="transmembrane region" description="Helical" evidence="10">
    <location>
        <begin position="336"/>
        <end position="359"/>
    </location>
</feature>
<keyword evidence="7 9" id="KW-0675">Receptor</keyword>
<comment type="subcellular location">
    <subcellularLocation>
        <location evidence="1">Cell membrane</location>
        <topology evidence="1">Multi-pass membrane protein</topology>
    </subcellularLocation>
</comment>
<keyword evidence="2" id="KW-1003">Cell membrane</keyword>
<evidence type="ECO:0000256" key="6">
    <source>
        <dbReference type="ARBA" id="ARBA00023136"/>
    </source>
</evidence>
<keyword evidence="4 10" id="KW-1133">Transmembrane helix</keyword>
<name>A0ABM4C1L8_HYDVU</name>
<keyword evidence="5 9" id="KW-0297">G-protein coupled receptor</keyword>
<organism evidence="12 13">
    <name type="scientific">Hydra vulgaris</name>
    <name type="common">Hydra</name>
    <name type="synonym">Hydra attenuata</name>
    <dbReference type="NCBI Taxonomy" id="6087"/>
    <lineage>
        <taxon>Eukaryota</taxon>
        <taxon>Metazoa</taxon>
        <taxon>Cnidaria</taxon>
        <taxon>Hydrozoa</taxon>
        <taxon>Hydroidolina</taxon>
        <taxon>Anthoathecata</taxon>
        <taxon>Aplanulata</taxon>
        <taxon>Hydridae</taxon>
        <taxon>Hydra</taxon>
    </lineage>
</organism>
<feature type="transmembrane region" description="Helical" evidence="10">
    <location>
        <begin position="225"/>
        <end position="246"/>
    </location>
</feature>
<dbReference type="RefSeq" id="XP_065655446.1">
    <property type="nucleotide sequence ID" value="XM_065799374.1"/>
</dbReference>
<evidence type="ECO:0000256" key="7">
    <source>
        <dbReference type="ARBA" id="ARBA00023170"/>
    </source>
</evidence>
<dbReference type="SMART" id="SM01381">
    <property type="entry name" value="7TM_GPCR_Srsx"/>
    <property type="match status" value="1"/>
</dbReference>
<evidence type="ECO:0000313" key="12">
    <source>
        <dbReference type="Proteomes" id="UP001652625"/>
    </source>
</evidence>
<feature type="domain" description="G-protein coupled receptors family 1 profile" evidence="11">
    <location>
        <begin position="80"/>
        <end position="357"/>
    </location>
</feature>
<accession>A0ABM4C1L8</accession>
<feature type="transmembrane region" description="Helical" evidence="10">
    <location>
        <begin position="102"/>
        <end position="122"/>
    </location>
</feature>
<dbReference type="Pfam" id="PF00001">
    <property type="entry name" value="7tm_1"/>
    <property type="match status" value="1"/>
</dbReference>
<feature type="transmembrane region" description="Helical" evidence="10">
    <location>
        <begin position="64"/>
        <end position="90"/>
    </location>
</feature>
<dbReference type="PRINTS" id="PR00237">
    <property type="entry name" value="GPCRRHODOPSN"/>
</dbReference>
<keyword evidence="12" id="KW-1185">Reference proteome</keyword>
<evidence type="ECO:0000313" key="13">
    <source>
        <dbReference type="RefSeq" id="XP_065655446.1"/>
    </source>
</evidence>
<dbReference type="PANTHER" id="PTHR24249:SF424">
    <property type="entry name" value="G-PROTEIN COUPLED RECEPTORS FAMILY 1 PROFILE DOMAIN-CONTAINING PROTEIN"/>
    <property type="match status" value="1"/>
</dbReference>
<evidence type="ECO:0000256" key="4">
    <source>
        <dbReference type="ARBA" id="ARBA00022989"/>
    </source>
</evidence>
<sequence>MLDTKYKQVNTIEIKNMKGFFLEQKNISLEHLLSTQITSGNRTDAVNVTEGVLRCEVVFSNETILYSLFMIALLLASVFGNLVVIIAISFSKSLRKRATMHFIISLAFSDLILSCALIPWKILMNEGKFCYGLTGCYIYLISDVIGNVASILGLLIIAIDRFVAIAFPFQYSHLISATRAKLLVLAIWIFAVFWSIVGLFKWDNTVQLSISVNSNNICANQNVEYYASSFFGIYITSLLIMTYTYINILHITKRHINAIEDATPNIQKEMSSKEQIIKEKRKKKFKRELKATKSVAIVFIAFLICWLPSCVVNIIIMVNKNCFKNLKETNRIFFDFIFYFCIQILPSMNTMVNPIIYSFSNQQFLLAFKQLIKKIRTNKEVKIETSKEVKVTERRSTQETITSL</sequence>
<evidence type="ECO:0000256" key="2">
    <source>
        <dbReference type="ARBA" id="ARBA00022475"/>
    </source>
</evidence>
<feature type="transmembrane region" description="Helical" evidence="10">
    <location>
        <begin position="291"/>
        <end position="316"/>
    </location>
</feature>
<evidence type="ECO:0000259" key="11">
    <source>
        <dbReference type="PROSITE" id="PS50262"/>
    </source>
</evidence>
<dbReference type="PROSITE" id="PS50262">
    <property type="entry name" value="G_PROTEIN_RECEP_F1_2"/>
    <property type="match status" value="1"/>
</dbReference>
<evidence type="ECO:0000256" key="9">
    <source>
        <dbReference type="RuleBase" id="RU000688"/>
    </source>
</evidence>
<keyword evidence="3 9" id="KW-0812">Transmembrane</keyword>
<evidence type="ECO:0000256" key="3">
    <source>
        <dbReference type="ARBA" id="ARBA00022692"/>
    </source>
</evidence>
<evidence type="ECO:0000256" key="1">
    <source>
        <dbReference type="ARBA" id="ARBA00004651"/>
    </source>
</evidence>
<evidence type="ECO:0000256" key="5">
    <source>
        <dbReference type="ARBA" id="ARBA00023040"/>
    </source>
</evidence>
<dbReference type="InterPro" id="IPR000276">
    <property type="entry name" value="GPCR_Rhodpsn"/>
</dbReference>
<dbReference type="PANTHER" id="PTHR24249">
    <property type="entry name" value="HISTAMINE RECEPTOR-RELATED G-PROTEIN COUPLED RECEPTOR"/>
    <property type="match status" value="1"/>
</dbReference>
<dbReference type="Proteomes" id="UP001652625">
    <property type="component" value="Chromosome 06"/>
</dbReference>
<dbReference type="SUPFAM" id="SSF81321">
    <property type="entry name" value="Family A G protein-coupled receptor-like"/>
    <property type="match status" value="1"/>
</dbReference>
<dbReference type="InterPro" id="IPR050569">
    <property type="entry name" value="TAAR"/>
</dbReference>
<keyword evidence="6 10" id="KW-0472">Membrane</keyword>
<evidence type="ECO:0000256" key="8">
    <source>
        <dbReference type="ARBA" id="ARBA00023224"/>
    </source>
</evidence>
<gene>
    <name evidence="13" type="primary">LOC105844049</name>
</gene>
<comment type="similarity">
    <text evidence="9">Belongs to the G-protein coupled receptor 1 family.</text>
</comment>
<feature type="transmembrane region" description="Helical" evidence="10">
    <location>
        <begin position="180"/>
        <end position="200"/>
    </location>
</feature>
<dbReference type="GeneID" id="105844049"/>
<dbReference type="PROSITE" id="PS00237">
    <property type="entry name" value="G_PROTEIN_RECEP_F1_1"/>
    <property type="match status" value="1"/>
</dbReference>
<protein>
    <submittedName>
        <fullName evidence="13">Tyramine receptor 1 isoform X2</fullName>
    </submittedName>
</protein>
<keyword evidence="8 9" id="KW-0807">Transducer</keyword>
<evidence type="ECO:0000256" key="10">
    <source>
        <dbReference type="SAM" id="Phobius"/>
    </source>
</evidence>
<feature type="transmembrane region" description="Helical" evidence="10">
    <location>
        <begin position="137"/>
        <end position="159"/>
    </location>
</feature>